<dbReference type="Gene3D" id="6.20.330.10">
    <property type="match status" value="1"/>
</dbReference>
<keyword evidence="4" id="KW-0720">Serine protease</keyword>
<dbReference type="EMBL" id="JACTNG010000003">
    <property type="protein sequence ID" value="MBO1078920.1"/>
    <property type="molecule type" value="Genomic_DNA"/>
</dbReference>
<evidence type="ECO:0000256" key="3">
    <source>
        <dbReference type="ARBA" id="ARBA00022801"/>
    </source>
</evidence>
<accession>A0ABS3KPN9</accession>
<dbReference type="InterPro" id="IPR047272">
    <property type="entry name" value="S49_SppA_C"/>
</dbReference>
<organism evidence="6 7">
    <name type="scientific">Roseomonas haemaphysalidis</name>
    <dbReference type="NCBI Taxonomy" id="2768162"/>
    <lineage>
        <taxon>Bacteria</taxon>
        <taxon>Pseudomonadati</taxon>
        <taxon>Pseudomonadota</taxon>
        <taxon>Alphaproteobacteria</taxon>
        <taxon>Acetobacterales</taxon>
        <taxon>Roseomonadaceae</taxon>
        <taxon>Roseomonas</taxon>
    </lineage>
</organism>
<dbReference type="Pfam" id="PF01343">
    <property type="entry name" value="Peptidase_S49"/>
    <property type="match status" value="1"/>
</dbReference>
<evidence type="ECO:0000256" key="1">
    <source>
        <dbReference type="ARBA" id="ARBA00008683"/>
    </source>
</evidence>
<feature type="domain" description="Peptidase S49" evidence="5">
    <location>
        <begin position="80"/>
        <end position="223"/>
    </location>
</feature>
<name>A0ABS3KPN9_9PROT</name>
<gene>
    <name evidence="6" type="ORF">IAI61_07750</name>
</gene>
<dbReference type="SUPFAM" id="SSF52096">
    <property type="entry name" value="ClpP/crotonase"/>
    <property type="match status" value="1"/>
</dbReference>
<keyword evidence="7" id="KW-1185">Reference proteome</keyword>
<protein>
    <submittedName>
        <fullName evidence="6">S49 family peptidase</fullName>
    </submittedName>
</protein>
<dbReference type="InterPro" id="IPR029045">
    <property type="entry name" value="ClpP/crotonase-like_dom_sf"/>
</dbReference>
<evidence type="ECO:0000313" key="6">
    <source>
        <dbReference type="EMBL" id="MBO1078920.1"/>
    </source>
</evidence>
<dbReference type="CDD" id="cd07023">
    <property type="entry name" value="S49_Sppa_N_C"/>
    <property type="match status" value="1"/>
</dbReference>
<dbReference type="RefSeq" id="WP_207416347.1">
    <property type="nucleotide sequence ID" value="NZ_CP061177.1"/>
</dbReference>
<comment type="caution">
    <text evidence="6">The sequence shown here is derived from an EMBL/GenBank/DDBJ whole genome shotgun (WGS) entry which is preliminary data.</text>
</comment>
<keyword evidence="2" id="KW-0645">Protease</keyword>
<dbReference type="PANTHER" id="PTHR42987:SF8">
    <property type="entry name" value="PROTEINASE"/>
    <property type="match status" value="1"/>
</dbReference>
<evidence type="ECO:0000256" key="4">
    <source>
        <dbReference type="ARBA" id="ARBA00022825"/>
    </source>
</evidence>
<dbReference type="InterPro" id="IPR002142">
    <property type="entry name" value="Peptidase_S49"/>
</dbReference>
<comment type="similarity">
    <text evidence="1">Belongs to the peptidase S49 family.</text>
</comment>
<evidence type="ECO:0000313" key="7">
    <source>
        <dbReference type="Proteomes" id="UP001518989"/>
    </source>
</evidence>
<dbReference type="PANTHER" id="PTHR42987">
    <property type="entry name" value="PEPTIDASE S49"/>
    <property type="match status" value="1"/>
</dbReference>
<proteinExistence type="inferred from homology"/>
<evidence type="ECO:0000256" key="2">
    <source>
        <dbReference type="ARBA" id="ARBA00022670"/>
    </source>
</evidence>
<dbReference type="Proteomes" id="UP001518989">
    <property type="component" value="Unassembled WGS sequence"/>
</dbReference>
<dbReference type="Gene3D" id="3.90.226.10">
    <property type="entry name" value="2-enoyl-CoA Hydratase, Chain A, domain 1"/>
    <property type="match status" value="1"/>
</dbReference>
<keyword evidence="3" id="KW-0378">Hydrolase</keyword>
<sequence length="280" mass="29460">MRIPFLSSKPRVALVRLSGVIAARGGPATGPALNIEQVGPVLDRAFALKRLAAVVLAVNSPGGSPVQSSLIGARIRRLAEEKKVPVIACVEDAAASGGYWLACAADEIVADGASIVGSIGVISGGFGLEGLIERFGVERRLTTAGGQKSFMDPFRPVEPAQQQRLEELLEAIHAEFRDWVRTRRGGRLQAPEAQLFTGRFWTGREALPLGLIDRLGNAADEIRRRFGDKAQVVPFGGAKRPPLPLRLLGAGAAAPGLAAEAVATAAALAEERAAWARLGL</sequence>
<reference evidence="6 7" key="1">
    <citation type="submission" date="2020-09" db="EMBL/GenBank/DDBJ databases">
        <title>Roseomonas.</title>
        <authorList>
            <person name="Zhu W."/>
        </authorList>
    </citation>
    <scope>NUCLEOTIDE SEQUENCE [LARGE SCALE GENOMIC DNA]</scope>
    <source>
        <strain evidence="6 7">573</strain>
    </source>
</reference>
<evidence type="ECO:0000259" key="5">
    <source>
        <dbReference type="Pfam" id="PF01343"/>
    </source>
</evidence>